<dbReference type="PANTHER" id="PTHR46268">
    <property type="entry name" value="STRESS RESPONSE PROTEIN NHAX"/>
    <property type="match status" value="1"/>
</dbReference>
<dbReference type="PANTHER" id="PTHR46268:SF6">
    <property type="entry name" value="UNIVERSAL STRESS PROTEIN UP12"/>
    <property type="match status" value="1"/>
</dbReference>
<dbReference type="OrthoDB" id="9777884at2"/>
<accession>A0A0C2DMC9</accession>
<feature type="domain" description="UspA" evidence="2">
    <location>
        <begin position="3"/>
        <end position="138"/>
    </location>
</feature>
<comment type="caution">
    <text evidence="3">The sequence shown here is derived from an EMBL/GenBank/DDBJ whole genome shotgun (WGS) entry which is preliminary data.</text>
</comment>
<dbReference type="Proteomes" id="UP000031546">
    <property type="component" value="Unassembled WGS sequence"/>
</dbReference>
<evidence type="ECO:0000313" key="4">
    <source>
        <dbReference type="EMBL" id="MDB0579915.1"/>
    </source>
</evidence>
<dbReference type="Proteomes" id="UP000527860">
    <property type="component" value="Unassembled WGS sequence"/>
</dbReference>
<proteinExistence type="inferred from homology"/>
<reference evidence="4" key="3">
    <citation type="submission" date="2020-04" db="EMBL/GenBank/DDBJ databases">
        <authorList>
            <person name="Tanveer F."/>
            <person name="Xie Y."/>
            <person name="Shinwari Z.K."/>
        </authorList>
    </citation>
    <scope>NUCLEOTIDE SEQUENCE</scope>
    <source>
        <strain evidence="4">MOSEL-ME25</strain>
    </source>
</reference>
<dbReference type="AlphaFoldDB" id="A0A0C2DMC9"/>
<reference evidence="3 5" key="1">
    <citation type="submission" date="2015-01" db="EMBL/GenBank/DDBJ databases">
        <title>Genome sequences of high lactate-tolerant strain Salinicoccus roseus W12 with industrial interest.</title>
        <authorList>
            <person name="Wang H."/>
            <person name="Yu B."/>
        </authorList>
    </citation>
    <scope>NUCLEOTIDE SEQUENCE [LARGE SCALE GENOMIC DNA]</scope>
    <source>
        <strain evidence="3 5">W12</strain>
    </source>
</reference>
<protein>
    <submittedName>
        <fullName evidence="4">Universal stress protein</fullName>
    </submittedName>
</protein>
<evidence type="ECO:0000256" key="1">
    <source>
        <dbReference type="ARBA" id="ARBA00008791"/>
    </source>
</evidence>
<evidence type="ECO:0000259" key="2">
    <source>
        <dbReference type="Pfam" id="PF00582"/>
    </source>
</evidence>
<dbReference type="Pfam" id="PF00582">
    <property type="entry name" value="Usp"/>
    <property type="match status" value="1"/>
</dbReference>
<dbReference type="PRINTS" id="PR01438">
    <property type="entry name" value="UNVRSLSTRESS"/>
</dbReference>
<keyword evidence="6" id="KW-1185">Reference proteome</keyword>
<dbReference type="InterPro" id="IPR006015">
    <property type="entry name" value="Universal_stress_UspA"/>
</dbReference>
<dbReference type="InterPro" id="IPR006016">
    <property type="entry name" value="UspA"/>
</dbReference>
<evidence type="ECO:0000313" key="6">
    <source>
        <dbReference type="Proteomes" id="UP000527860"/>
    </source>
</evidence>
<reference evidence="6" key="2">
    <citation type="submission" date="2020-04" db="EMBL/GenBank/DDBJ databases">
        <title>Genome analysis and biological profiling of marine Cellulosimicrobium funkei MOSEL-ME6.</title>
        <authorList>
            <person name="Tanveer F."/>
            <person name="Xie Y."/>
            <person name="Shinwari Z.K."/>
        </authorList>
    </citation>
    <scope>NUCLEOTIDE SEQUENCE [LARGE SCALE GENOMIC DNA]</scope>
    <source>
        <strain evidence="6">MOSEL-ME25</strain>
    </source>
</reference>
<dbReference type="SUPFAM" id="SSF52402">
    <property type="entry name" value="Adenine nucleotide alpha hydrolases-like"/>
    <property type="match status" value="1"/>
</dbReference>
<dbReference type="RefSeq" id="WP_040105312.1">
    <property type="nucleotide sequence ID" value="NZ_JABEVU030000001.1"/>
</dbReference>
<dbReference type="InterPro" id="IPR014729">
    <property type="entry name" value="Rossmann-like_a/b/a_fold"/>
</dbReference>
<reference evidence="4 6" key="4">
    <citation type="submission" date="2022-12" db="EMBL/GenBank/DDBJ databases">
        <title>Genome analysis and biological profiling of marine Salinicoccus roseus MOSEL-ME25.</title>
        <authorList>
            <person name="Mirza F.T."/>
            <person name="Xie Y."/>
            <person name="Shinwari Z.K."/>
        </authorList>
    </citation>
    <scope>NUCLEOTIDE SEQUENCE [LARGE SCALE GENOMIC DNA]</scope>
    <source>
        <strain evidence="4 6">MOSEL-ME25</strain>
    </source>
</reference>
<dbReference type="Gene3D" id="3.40.50.620">
    <property type="entry name" value="HUPs"/>
    <property type="match status" value="1"/>
</dbReference>
<evidence type="ECO:0000313" key="3">
    <source>
        <dbReference type="EMBL" id="KIH71188.1"/>
    </source>
</evidence>
<gene>
    <name evidence="4" type="ORF">F7P68_0005200</name>
    <name evidence="3" type="ORF">SN16_03875</name>
</gene>
<dbReference type="EMBL" id="JABEVU030000001">
    <property type="protein sequence ID" value="MDB0579915.1"/>
    <property type="molecule type" value="Genomic_DNA"/>
</dbReference>
<name>A0A0C2DMC9_9STAP</name>
<dbReference type="CDD" id="cd00293">
    <property type="entry name" value="USP-like"/>
    <property type="match status" value="1"/>
</dbReference>
<organism evidence="3 5">
    <name type="scientific">Salinicoccus roseus</name>
    <dbReference type="NCBI Taxonomy" id="45670"/>
    <lineage>
        <taxon>Bacteria</taxon>
        <taxon>Bacillati</taxon>
        <taxon>Bacillota</taxon>
        <taxon>Bacilli</taxon>
        <taxon>Bacillales</taxon>
        <taxon>Staphylococcaceae</taxon>
        <taxon>Salinicoccus</taxon>
    </lineage>
</organism>
<sequence length="138" mass="15488">MHYKNILLAIDGSENSRRAAYETARLAGGDTNITVLHVLDPDDTQKDVVRSSTERNWDKQKKDMLSSIIGHFDEADIDHKYLTRRGLPSLKIIEEANSGNYEVLVIGSRGLNMFQEMVLGSVSHKVAKHAKIPVMIIK</sequence>
<evidence type="ECO:0000313" key="5">
    <source>
        <dbReference type="Proteomes" id="UP000031546"/>
    </source>
</evidence>
<comment type="similarity">
    <text evidence="1">Belongs to the universal stress protein A family.</text>
</comment>
<dbReference type="GeneID" id="77844680"/>
<dbReference type="EMBL" id="JXII01000003">
    <property type="protein sequence ID" value="KIH71188.1"/>
    <property type="molecule type" value="Genomic_DNA"/>
</dbReference>